<accession>A0A512NC20</accession>
<dbReference type="EMBL" id="BKAJ01000066">
    <property type="protein sequence ID" value="GEP56484.1"/>
    <property type="molecule type" value="Genomic_DNA"/>
</dbReference>
<dbReference type="Gene3D" id="1.10.1740.10">
    <property type="match status" value="1"/>
</dbReference>
<dbReference type="Pfam" id="PF08281">
    <property type="entry name" value="Sigma70_r4_2"/>
    <property type="match status" value="1"/>
</dbReference>
<dbReference type="GO" id="GO:0000428">
    <property type="term" value="C:DNA-directed RNA polymerase complex"/>
    <property type="evidence" value="ECO:0007669"/>
    <property type="project" value="UniProtKB-KW"/>
</dbReference>
<comment type="similarity">
    <text evidence="1">Belongs to the sigma-70 factor family. ECF subfamily.</text>
</comment>
<keyword evidence="2" id="KW-0805">Transcription regulation</keyword>
<dbReference type="Proteomes" id="UP000321058">
    <property type="component" value="Unassembled WGS sequence"/>
</dbReference>
<evidence type="ECO:0000256" key="3">
    <source>
        <dbReference type="ARBA" id="ARBA00023082"/>
    </source>
</evidence>
<name>A0A512NC20_9HYPH</name>
<sequence>MKQDDDCFELYVSHRRALLTYANRIVRDPGRAEDVVQEAFLRLRTASAANLLDEPVAYLYRIVRNLALDLQRHLTFEGRHEVAGADELAAKVAEALPSPEAAAAARQEFRNLLKAIDELPSRTRIALEMHRLGGFKLREIAQHLGISISTAQALVAEGIEYCQTRI</sequence>
<keyword evidence="8" id="KW-1185">Reference proteome</keyword>
<feature type="domain" description="RNA polymerase sigma-70 region 2" evidence="5">
    <location>
        <begin position="10"/>
        <end position="72"/>
    </location>
</feature>
<evidence type="ECO:0000259" key="5">
    <source>
        <dbReference type="Pfam" id="PF04542"/>
    </source>
</evidence>
<dbReference type="InterPro" id="IPR013324">
    <property type="entry name" value="RNA_pol_sigma_r3/r4-like"/>
</dbReference>
<dbReference type="Pfam" id="PF04542">
    <property type="entry name" value="Sigma70_r2"/>
    <property type="match status" value="1"/>
</dbReference>
<proteinExistence type="inferred from homology"/>
<dbReference type="OrthoDB" id="9794372at2"/>
<evidence type="ECO:0000256" key="2">
    <source>
        <dbReference type="ARBA" id="ARBA00023015"/>
    </source>
</evidence>
<dbReference type="SUPFAM" id="SSF88659">
    <property type="entry name" value="Sigma3 and sigma4 domains of RNA polymerase sigma factors"/>
    <property type="match status" value="1"/>
</dbReference>
<comment type="caution">
    <text evidence="7">The sequence shown here is derived from an EMBL/GenBank/DDBJ whole genome shotgun (WGS) entry which is preliminary data.</text>
</comment>
<dbReference type="SUPFAM" id="SSF88946">
    <property type="entry name" value="Sigma2 domain of RNA polymerase sigma factors"/>
    <property type="match status" value="1"/>
</dbReference>
<feature type="domain" description="RNA polymerase sigma factor 70 region 4 type 2" evidence="6">
    <location>
        <begin position="110"/>
        <end position="157"/>
    </location>
</feature>
<evidence type="ECO:0000256" key="1">
    <source>
        <dbReference type="ARBA" id="ARBA00010641"/>
    </source>
</evidence>
<dbReference type="AlphaFoldDB" id="A0A512NC20"/>
<keyword evidence="3" id="KW-0731">Sigma factor</keyword>
<gene>
    <name evidence="7" type="ORF">RSO01_36500</name>
</gene>
<dbReference type="InterPro" id="IPR039425">
    <property type="entry name" value="RNA_pol_sigma-70-like"/>
</dbReference>
<dbReference type="InterPro" id="IPR013249">
    <property type="entry name" value="RNA_pol_sigma70_r4_t2"/>
</dbReference>
<dbReference type="GO" id="GO:0006352">
    <property type="term" value="P:DNA-templated transcription initiation"/>
    <property type="evidence" value="ECO:0007669"/>
    <property type="project" value="InterPro"/>
</dbReference>
<dbReference type="Gene3D" id="1.10.10.10">
    <property type="entry name" value="Winged helix-like DNA-binding domain superfamily/Winged helix DNA-binding domain"/>
    <property type="match status" value="1"/>
</dbReference>
<dbReference type="InterPro" id="IPR014284">
    <property type="entry name" value="RNA_pol_sigma-70_dom"/>
</dbReference>
<evidence type="ECO:0000259" key="6">
    <source>
        <dbReference type="Pfam" id="PF08281"/>
    </source>
</evidence>
<dbReference type="GO" id="GO:0016987">
    <property type="term" value="F:sigma factor activity"/>
    <property type="evidence" value="ECO:0007669"/>
    <property type="project" value="UniProtKB-KW"/>
</dbReference>
<dbReference type="PANTHER" id="PTHR43133:SF63">
    <property type="entry name" value="RNA POLYMERASE SIGMA FACTOR FECI-RELATED"/>
    <property type="match status" value="1"/>
</dbReference>
<reference evidence="7 8" key="1">
    <citation type="submission" date="2019-07" db="EMBL/GenBank/DDBJ databases">
        <title>Whole genome shotgun sequence of Reyranella soli NBRC 108950.</title>
        <authorList>
            <person name="Hosoyama A."/>
            <person name="Uohara A."/>
            <person name="Ohji S."/>
            <person name="Ichikawa N."/>
        </authorList>
    </citation>
    <scope>NUCLEOTIDE SEQUENCE [LARGE SCALE GENOMIC DNA]</scope>
    <source>
        <strain evidence="7 8">NBRC 108950</strain>
    </source>
</reference>
<keyword evidence="7" id="KW-0240">DNA-directed RNA polymerase</keyword>
<protein>
    <submittedName>
        <fullName evidence="7">DNA-directed RNA polymerase sigma-70 factor</fullName>
    </submittedName>
</protein>
<keyword evidence="4" id="KW-0804">Transcription</keyword>
<dbReference type="PANTHER" id="PTHR43133">
    <property type="entry name" value="RNA POLYMERASE ECF-TYPE SIGMA FACTO"/>
    <property type="match status" value="1"/>
</dbReference>
<dbReference type="RefSeq" id="WP_147150572.1">
    <property type="nucleotide sequence ID" value="NZ_BKAJ01000066.1"/>
</dbReference>
<dbReference type="InterPro" id="IPR007627">
    <property type="entry name" value="RNA_pol_sigma70_r2"/>
</dbReference>
<evidence type="ECO:0000313" key="8">
    <source>
        <dbReference type="Proteomes" id="UP000321058"/>
    </source>
</evidence>
<evidence type="ECO:0000313" key="7">
    <source>
        <dbReference type="EMBL" id="GEP56484.1"/>
    </source>
</evidence>
<evidence type="ECO:0000256" key="4">
    <source>
        <dbReference type="ARBA" id="ARBA00023163"/>
    </source>
</evidence>
<dbReference type="GO" id="GO:0003677">
    <property type="term" value="F:DNA binding"/>
    <property type="evidence" value="ECO:0007669"/>
    <property type="project" value="InterPro"/>
</dbReference>
<dbReference type="NCBIfam" id="TIGR02937">
    <property type="entry name" value="sigma70-ECF"/>
    <property type="match status" value="1"/>
</dbReference>
<dbReference type="InterPro" id="IPR036388">
    <property type="entry name" value="WH-like_DNA-bd_sf"/>
</dbReference>
<organism evidence="7 8">
    <name type="scientific">Reyranella soli</name>
    <dbReference type="NCBI Taxonomy" id="1230389"/>
    <lineage>
        <taxon>Bacteria</taxon>
        <taxon>Pseudomonadati</taxon>
        <taxon>Pseudomonadota</taxon>
        <taxon>Alphaproteobacteria</taxon>
        <taxon>Hyphomicrobiales</taxon>
        <taxon>Reyranellaceae</taxon>
        <taxon>Reyranella</taxon>
    </lineage>
</organism>
<dbReference type="InterPro" id="IPR013325">
    <property type="entry name" value="RNA_pol_sigma_r2"/>
</dbReference>